<sequence length="171" mass="20267">MARPQTKDDLLEQAQTNYDKLINLTNSLSPEEQLSEFPFEGRDRQIRDCLAHLYEWHQLFIVWVEKNQQGELTPFLPAPYNWKNYPEMNQKFWEKHQDTSLETAKEQLAESHLACLKIIKEYTNEELFTKKYFNWTGTTSLGSYGVSATSSHYDWALKTIHKYKRSLPKND</sequence>
<proteinExistence type="predicted"/>
<keyword evidence="2" id="KW-1185">Reference proteome</keyword>
<dbReference type="Pfam" id="PF08020">
    <property type="entry name" value="DUF1706"/>
    <property type="match status" value="1"/>
</dbReference>
<dbReference type="InterPro" id="IPR034660">
    <property type="entry name" value="DinB/YfiT-like"/>
</dbReference>
<name>A0A369ASQ5_9ENTE</name>
<evidence type="ECO:0000313" key="1">
    <source>
        <dbReference type="EMBL" id="RST99627.1"/>
    </source>
</evidence>
<dbReference type="Gene3D" id="1.20.120.450">
    <property type="entry name" value="dinb family like domain"/>
    <property type="match status" value="1"/>
</dbReference>
<dbReference type="GeneID" id="63147258"/>
<evidence type="ECO:0000313" key="2">
    <source>
        <dbReference type="Proteomes" id="UP000288197"/>
    </source>
</evidence>
<evidence type="ECO:0008006" key="3">
    <source>
        <dbReference type="Google" id="ProtNLM"/>
    </source>
</evidence>
<dbReference type="InterPro" id="IPR012550">
    <property type="entry name" value="DUF1706"/>
</dbReference>
<dbReference type="OrthoDB" id="9786621at2"/>
<gene>
    <name evidence="1" type="ORF">CBF32_11330</name>
</gene>
<dbReference type="Proteomes" id="UP000288197">
    <property type="component" value="Unassembled WGS sequence"/>
</dbReference>
<dbReference type="PANTHER" id="PTHR40658">
    <property type="match status" value="1"/>
</dbReference>
<dbReference type="RefSeq" id="WP_114290327.1">
    <property type="nucleotide sequence ID" value="NZ_NGJX01000014.1"/>
</dbReference>
<dbReference type="PIRSF" id="PIRSF031551">
    <property type="entry name" value="DUF1706"/>
    <property type="match status" value="1"/>
</dbReference>
<comment type="caution">
    <text evidence="1">The sequence shown here is derived from an EMBL/GenBank/DDBJ whole genome shotgun (WGS) entry which is preliminary data.</text>
</comment>
<dbReference type="SUPFAM" id="SSF109854">
    <property type="entry name" value="DinB/YfiT-like putative metalloenzymes"/>
    <property type="match status" value="1"/>
</dbReference>
<organism evidence="1 2">
    <name type="scientific">Vagococcus fluvialis</name>
    <dbReference type="NCBI Taxonomy" id="2738"/>
    <lineage>
        <taxon>Bacteria</taxon>
        <taxon>Bacillati</taxon>
        <taxon>Bacillota</taxon>
        <taxon>Bacilli</taxon>
        <taxon>Lactobacillales</taxon>
        <taxon>Enterococcaceae</taxon>
        <taxon>Vagococcus</taxon>
    </lineage>
</organism>
<dbReference type="EMBL" id="NGJX01000014">
    <property type="protein sequence ID" value="RST99627.1"/>
    <property type="molecule type" value="Genomic_DNA"/>
</dbReference>
<reference evidence="1 2" key="1">
    <citation type="submission" date="2017-05" db="EMBL/GenBank/DDBJ databases">
        <title>Vagococcus spp. assemblies.</title>
        <authorList>
            <person name="Gulvik C.A."/>
        </authorList>
    </citation>
    <scope>NUCLEOTIDE SEQUENCE [LARGE SCALE GENOMIC DNA]</scope>
    <source>
        <strain evidence="1 2">NCFB 2497</strain>
    </source>
</reference>
<dbReference type="AlphaFoldDB" id="A0A369ASQ5"/>
<dbReference type="PANTHER" id="PTHR40658:SF4">
    <property type="entry name" value="HYPOTHETICAL CYTOSOLIC PROTEIN"/>
    <property type="match status" value="1"/>
</dbReference>
<accession>A0A369ASQ5</accession>
<protein>
    <recommendedName>
        <fullName evidence="3">ClbS/DfsB family four-helix bundle protein</fullName>
    </recommendedName>
</protein>